<dbReference type="PANTHER" id="PTHR46375:SF3">
    <property type="entry name" value="KELCH REPEAT AND BTB DOMAIN-CONTAINING PROTEIN 13"/>
    <property type="match status" value="1"/>
</dbReference>
<dbReference type="InterPro" id="IPR015915">
    <property type="entry name" value="Kelch-typ_b-propeller"/>
</dbReference>
<name>A0A1Q9CFF5_SYMMI</name>
<dbReference type="OrthoDB" id="45365at2759"/>
<accession>A0A1Q9CFF5</accession>
<dbReference type="EMBL" id="LSRX01001260">
    <property type="protein sequence ID" value="OLP81660.1"/>
    <property type="molecule type" value="Genomic_DNA"/>
</dbReference>
<sequence>MFEKPEVTMLTCDDTSATEVQQDKLAEDARHTSSLLRDLRREHRELLKDFTQLREEFCAVRDCLTAANVVTKPAVNRNLSRRRAPMVLKKVLEEPGLSLTFGSIAGVVGCLRVRETSKGLCGGISTCLPLLRKRMPPEIYVLGGKNDSSPALATAECFSPLHGEWRSLPPMAARRYGCAAATVNGLLYVVGGHDGHKEAKTTTNGDGPTGDLRSAAMTGTRTPRSRCAAVSMRGCLHVLGGRTCDGRPNAALPTERFDPARGVWQVLPASPLAHLGCAAAEVSGSIYAVGVSADRSMIVERFEPTSGSWSTLSAQPRHRFGVAAAAVAGALYVVGGHNGQKAVAELERCELRSGAKGWRPSNLHLVSPSKTARRVLWVVHLTGT</sequence>
<dbReference type="OMA" id="CKGIQRT"/>
<dbReference type="Gene3D" id="2.120.10.80">
    <property type="entry name" value="Kelch-type beta propeller"/>
    <property type="match status" value="2"/>
</dbReference>
<evidence type="ECO:0000256" key="1">
    <source>
        <dbReference type="SAM" id="MobiDB-lite"/>
    </source>
</evidence>
<evidence type="ECO:0000313" key="2">
    <source>
        <dbReference type="EMBL" id="OLP81660.1"/>
    </source>
</evidence>
<keyword evidence="3" id="KW-1185">Reference proteome</keyword>
<dbReference type="AlphaFoldDB" id="A0A1Q9CFF5"/>
<reference evidence="2 3" key="1">
    <citation type="submission" date="2016-02" db="EMBL/GenBank/DDBJ databases">
        <title>Genome analysis of coral dinoflagellate symbionts highlights evolutionary adaptations to a symbiotic lifestyle.</title>
        <authorList>
            <person name="Aranda M."/>
            <person name="Li Y."/>
            <person name="Liew Y.J."/>
            <person name="Baumgarten S."/>
            <person name="Simakov O."/>
            <person name="Wilson M."/>
            <person name="Piel J."/>
            <person name="Ashoor H."/>
            <person name="Bougouffa S."/>
            <person name="Bajic V.B."/>
            <person name="Ryu T."/>
            <person name="Ravasi T."/>
            <person name="Bayer T."/>
            <person name="Micklem G."/>
            <person name="Kim H."/>
            <person name="Bhak J."/>
            <person name="Lajeunesse T.C."/>
            <person name="Voolstra C.R."/>
        </authorList>
    </citation>
    <scope>NUCLEOTIDE SEQUENCE [LARGE SCALE GENOMIC DNA]</scope>
    <source>
        <strain evidence="2 3">CCMP2467</strain>
    </source>
</reference>
<dbReference type="InterPro" id="IPR006652">
    <property type="entry name" value="Kelch_1"/>
</dbReference>
<comment type="caution">
    <text evidence="2">The sequence shown here is derived from an EMBL/GenBank/DDBJ whole genome shotgun (WGS) entry which is preliminary data.</text>
</comment>
<organism evidence="2 3">
    <name type="scientific">Symbiodinium microadriaticum</name>
    <name type="common">Dinoflagellate</name>
    <name type="synonym">Zooxanthella microadriatica</name>
    <dbReference type="NCBI Taxonomy" id="2951"/>
    <lineage>
        <taxon>Eukaryota</taxon>
        <taxon>Sar</taxon>
        <taxon>Alveolata</taxon>
        <taxon>Dinophyceae</taxon>
        <taxon>Suessiales</taxon>
        <taxon>Symbiodiniaceae</taxon>
        <taxon>Symbiodinium</taxon>
    </lineage>
</organism>
<dbReference type="Proteomes" id="UP000186817">
    <property type="component" value="Unassembled WGS sequence"/>
</dbReference>
<proteinExistence type="predicted"/>
<dbReference type="SUPFAM" id="SSF117281">
    <property type="entry name" value="Kelch motif"/>
    <property type="match status" value="1"/>
</dbReference>
<dbReference type="Pfam" id="PF01344">
    <property type="entry name" value="Kelch_1"/>
    <property type="match status" value="3"/>
</dbReference>
<dbReference type="SMART" id="SM00612">
    <property type="entry name" value="Kelch"/>
    <property type="match status" value="4"/>
</dbReference>
<dbReference type="InterPro" id="IPR052392">
    <property type="entry name" value="Kelch-BTB_domain-containing"/>
</dbReference>
<dbReference type="PANTHER" id="PTHR46375">
    <property type="entry name" value="KELCH REPEAT AND BTB DOMAIN-CONTAINING PROTEIN 13-RELATED"/>
    <property type="match status" value="1"/>
</dbReference>
<protein>
    <submittedName>
        <fullName evidence="2">Kelch-like protein 4</fullName>
    </submittedName>
</protein>
<feature type="region of interest" description="Disordered" evidence="1">
    <location>
        <begin position="199"/>
        <end position="219"/>
    </location>
</feature>
<gene>
    <name evidence="2" type="primary">KLHL4</name>
    <name evidence="2" type="ORF">AK812_SmicGene37781</name>
</gene>
<evidence type="ECO:0000313" key="3">
    <source>
        <dbReference type="Proteomes" id="UP000186817"/>
    </source>
</evidence>